<gene>
    <name evidence="1" type="ORF">TKK_000241</name>
</gene>
<proteinExistence type="predicted"/>
<dbReference type="Proteomes" id="UP001627154">
    <property type="component" value="Unassembled WGS sequence"/>
</dbReference>
<comment type="caution">
    <text evidence="1">The sequence shown here is derived from an EMBL/GenBank/DDBJ whole genome shotgun (WGS) entry which is preliminary data.</text>
</comment>
<keyword evidence="2" id="KW-1185">Reference proteome</keyword>
<organism evidence="1 2">
    <name type="scientific">Trichogramma kaykai</name>
    <dbReference type="NCBI Taxonomy" id="54128"/>
    <lineage>
        <taxon>Eukaryota</taxon>
        <taxon>Metazoa</taxon>
        <taxon>Ecdysozoa</taxon>
        <taxon>Arthropoda</taxon>
        <taxon>Hexapoda</taxon>
        <taxon>Insecta</taxon>
        <taxon>Pterygota</taxon>
        <taxon>Neoptera</taxon>
        <taxon>Endopterygota</taxon>
        <taxon>Hymenoptera</taxon>
        <taxon>Apocrita</taxon>
        <taxon>Proctotrupomorpha</taxon>
        <taxon>Chalcidoidea</taxon>
        <taxon>Trichogrammatidae</taxon>
        <taxon>Trichogramma</taxon>
    </lineage>
</organism>
<sequence length="98" mass="11301">MQDDKTCDDGEFETIVLETGSIMPKPTAGMFNDRDLFTSFICMRTTTHMHYTHHRSDELMHYVCISRWLPPPPPPPPVRSVCCSMRAEHYKTASPRSK</sequence>
<protein>
    <submittedName>
        <fullName evidence="1">Uncharacterized protein</fullName>
    </submittedName>
</protein>
<name>A0ABD2XSS2_9HYME</name>
<dbReference type="EMBL" id="JBJJXI010000002">
    <property type="protein sequence ID" value="KAL3407990.1"/>
    <property type="molecule type" value="Genomic_DNA"/>
</dbReference>
<accession>A0ABD2XSS2</accession>
<reference evidence="1 2" key="1">
    <citation type="journal article" date="2024" name="bioRxiv">
        <title>A reference genome for Trichogramma kaykai: A tiny desert-dwelling parasitoid wasp with competing sex-ratio distorters.</title>
        <authorList>
            <person name="Culotta J."/>
            <person name="Lindsey A.R."/>
        </authorList>
    </citation>
    <scope>NUCLEOTIDE SEQUENCE [LARGE SCALE GENOMIC DNA]</scope>
    <source>
        <strain evidence="1 2">KSX58</strain>
    </source>
</reference>
<evidence type="ECO:0000313" key="2">
    <source>
        <dbReference type="Proteomes" id="UP001627154"/>
    </source>
</evidence>
<evidence type="ECO:0000313" key="1">
    <source>
        <dbReference type="EMBL" id="KAL3407990.1"/>
    </source>
</evidence>
<dbReference type="AlphaFoldDB" id="A0ABD2XSS2"/>